<feature type="region of interest" description="Disordered" evidence="7">
    <location>
        <begin position="501"/>
        <end position="527"/>
    </location>
</feature>
<evidence type="ECO:0000256" key="1">
    <source>
        <dbReference type="ARBA" id="ARBA00004123"/>
    </source>
</evidence>
<comment type="caution">
    <text evidence="9">The sequence shown here is derived from an EMBL/GenBank/DDBJ whole genome shotgun (WGS) entry which is preliminary data.</text>
</comment>
<keyword evidence="10" id="KW-1185">Reference proteome</keyword>
<dbReference type="PROSITE" id="PS50102">
    <property type="entry name" value="RRM"/>
    <property type="match status" value="1"/>
</dbReference>
<evidence type="ECO:0000256" key="7">
    <source>
        <dbReference type="SAM" id="MobiDB-lite"/>
    </source>
</evidence>
<keyword evidence="3 6" id="KW-0694">RNA-binding</keyword>
<feature type="compositionally biased region" description="Basic and acidic residues" evidence="7">
    <location>
        <begin position="501"/>
        <end position="513"/>
    </location>
</feature>
<feature type="region of interest" description="Disordered" evidence="7">
    <location>
        <begin position="150"/>
        <end position="176"/>
    </location>
</feature>
<feature type="region of interest" description="Disordered" evidence="7">
    <location>
        <begin position="382"/>
        <end position="433"/>
    </location>
</feature>
<accession>A0ABU6SAE0</accession>
<feature type="compositionally biased region" description="Basic residues" evidence="7">
    <location>
        <begin position="514"/>
        <end position="527"/>
    </location>
</feature>
<evidence type="ECO:0000256" key="2">
    <source>
        <dbReference type="ARBA" id="ARBA00022664"/>
    </source>
</evidence>
<comment type="subcellular location">
    <subcellularLocation>
        <location evidence="1">Nucleus</location>
    </subcellularLocation>
</comment>
<dbReference type="PANTHER" id="PTHR48028:SF4">
    <property type="entry name" value="SC35-LIKE SPLICING FACTOR"/>
    <property type="match status" value="1"/>
</dbReference>
<evidence type="ECO:0000313" key="9">
    <source>
        <dbReference type="EMBL" id="MED6133242.1"/>
    </source>
</evidence>
<dbReference type="Proteomes" id="UP001341840">
    <property type="component" value="Unassembled WGS sequence"/>
</dbReference>
<evidence type="ECO:0000259" key="8">
    <source>
        <dbReference type="PROSITE" id="PS50102"/>
    </source>
</evidence>
<sequence>MRAGEREKQSGDKGNSNNQWVVVRGKKPIGHWRHGPIPARNQPWVMKQGSKPETKEKQRRHTWNEGNTFSVFADNPPQDATLQWLWKVFGSTGRVLDVYLSRKVRPKNPLKFAFIRYGTKEEAQKTIEQLDGWLVWGNKIRLTESRYRRDSSSDMRNNGVQSDGRRMVGRQENGNTTEVATKKDKTYKEILLNAKENEAARNVEGGFGLQTLGDSKIYLEEDSMKTDLINRSLVGETLEPYNFDELKEAVIGDWSSMIGVRMFGPMKILMIFHSAKDADEALNSGVLNRHFLEVRKCSVGETNRNRKCWIMVTGLPLQGWTRDNMEKIAMVWGRVVQIEEEAGEHFNFFRAQVVANIGPAICVIANIQVAVAEKTVAGAVEAEESRAGETQPSPILEANDGNVGTDNTGPILEEEENGIGPSPTRTKSLHDDRRTEKVIQEWDDTLFQKPNASQTSPNNVSNSPVVDTDPILYSTQESDELSAPPGFEKPMNAEIETAVTERERVNKHTITERRRGKRSRKTVLKLN</sequence>
<dbReference type="Gene3D" id="3.30.70.330">
    <property type="match status" value="1"/>
</dbReference>
<feature type="region of interest" description="Disordered" evidence="7">
    <location>
        <begin position="447"/>
        <end position="469"/>
    </location>
</feature>
<evidence type="ECO:0000256" key="6">
    <source>
        <dbReference type="PROSITE-ProRule" id="PRU00176"/>
    </source>
</evidence>
<evidence type="ECO:0000256" key="5">
    <source>
        <dbReference type="ARBA" id="ARBA00023242"/>
    </source>
</evidence>
<dbReference type="SMART" id="SM00360">
    <property type="entry name" value="RRM"/>
    <property type="match status" value="1"/>
</dbReference>
<dbReference type="InterPro" id="IPR051106">
    <property type="entry name" value="RNA-bind/splicing_reg"/>
</dbReference>
<proteinExistence type="predicted"/>
<feature type="region of interest" description="Disordered" evidence="7">
    <location>
        <begin position="1"/>
        <end position="61"/>
    </location>
</feature>
<evidence type="ECO:0000256" key="3">
    <source>
        <dbReference type="ARBA" id="ARBA00022884"/>
    </source>
</evidence>
<dbReference type="PANTHER" id="PTHR48028">
    <property type="entry name" value="GLYCINE-RICH RNA-BINDING PROTEIN RZ1A"/>
    <property type="match status" value="1"/>
</dbReference>
<evidence type="ECO:0000313" key="10">
    <source>
        <dbReference type="Proteomes" id="UP001341840"/>
    </source>
</evidence>
<organism evidence="9 10">
    <name type="scientific">Stylosanthes scabra</name>
    <dbReference type="NCBI Taxonomy" id="79078"/>
    <lineage>
        <taxon>Eukaryota</taxon>
        <taxon>Viridiplantae</taxon>
        <taxon>Streptophyta</taxon>
        <taxon>Embryophyta</taxon>
        <taxon>Tracheophyta</taxon>
        <taxon>Spermatophyta</taxon>
        <taxon>Magnoliopsida</taxon>
        <taxon>eudicotyledons</taxon>
        <taxon>Gunneridae</taxon>
        <taxon>Pentapetalae</taxon>
        <taxon>rosids</taxon>
        <taxon>fabids</taxon>
        <taxon>Fabales</taxon>
        <taxon>Fabaceae</taxon>
        <taxon>Papilionoideae</taxon>
        <taxon>50 kb inversion clade</taxon>
        <taxon>dalbergioids sensu lato</taxon>
        <taxon>Dalbergieae</taxon>
        <taxon>Pterocarpus clade</taxon>
        <taxon>Stylosanthes</taxon>
    </lineage>
</organism>
<name>A0ABU6SAE0_9FABA</name>
<keyword evidence="2" id="KW-0507">mRNA processing</keyword>
<gene>
    <name evidence="9" type="ORF">PIB30_026567</name>
</gene>
<feature type="compositionally biased region" description="Polar residues" evidence="7">
    <location>
        <begin position="448"/>
        <end position="465"/>
    </location>
</feature>
<feature type="compositionally biased region" description="Basic residues" evidence="7">
    <location>
        <begin position="24"/>
        <end position="34"/>
    </location>
</feature>
<dbReference type="InterPro" id="IPR000504">
    <property type="entry name" value="RRM_dom"/>
</dbReference>
<dbReference type="EMBL" id="JASCZI010060515">
    <property type="protein sequence ID" value="MED6133242.1"/>
    <property type="molecule type" value="Genomic_DNA"/>
</dbReference>
<feature type="domain" description="RRM" evidence="8">
    <location>
        <begin position="69"/>
        <end position="147"/>
    </location>
</feature>
<reference evidence="9 10" key="1">
    <citation type="journal article" date="2023" name="Plants (Basel)">
        <title>Bridging the Gap: Combining Genomics and Transcriptomics Approaches to Understand Stylosanthes scabra, an Orphan Legume from the Brazilian Caatinga.</title>
        <authorList>
            <person name="Ferreira-Neto J.R.C."/>
            <person name="da Silva M.D."/>
            <person name="Binneck E."/>
            <person name="de Melo N.F."/>
            <person name="da Silva R.H."/>
            <person name="de Melo A.L.T.M."/>
            <person name="Pandolfi V."/>
            <person name="Bustamante F.O."/>
            <person name="Brasileiro-Vidal A.C."/>
            <person name="Benko-Iseppon A.M."/>
        </authorList>
    </citation>
    <scope>NUCLEOTIDE SEQUENCE [LARGE SCALE GENOMIC DNA]</scope>
    <source>
        <tissue evidence="9">Leaves</tissue>
    </source>
</reference>
<protein>
    <recommendedName>
        <fullName evidence="8">RRM domain-containing protein</fullName>
    </recommendedName>
</protein>
<feature type="compositionally biased region" description="Basic and acidic residues" evidence="7">
    <location>
        <begin position="1"/>
        <end position="11"/>
    </location>
</feature>
<keyword evidence="5" id="KW-0539">Nucleus</keyword>
<keyword evidence="4" id="KW-0508">mRNA splicing</keyword>
<evidence type="ECO:0000256" key="4">
    <source>
        <dbReference type="ARBA" id="ARBA00023187"/>
    </source>
</evidence>
<dbReference type="SUPFAM" id="SSF54928">
    <property type="entry name" value="RNA-binding domain, RBD"/>
    <property type="match status" value="1"/>
</dbReference>
<dbReference type="Pfam" id="PF00076">
    <property type="entry name" value="RRM_1"/>
    <property type="match status" value="1"/>
</dbReference>
<dbReference type="InterPro" id="IPR012677">
    <property type="entry name" value="Nucleotide-bd_a/b_plait_sf"/>
</dbReference>
<dbReference type="InterPro" id="IPR035979">
    <property type="entry name" value="RBD_domain_sf"/>
</dbReference>